<evidence type="ECO:0000259" key="2">
    <source>
        <dbReference type="PROSITE" id="PS50191"/>
    </source>
</evidence>
<dbReference type="AlphaFoldDB" id="A0A2R5G6P7"/>
<dbReference type="InterPro" id="IPR036865">
    <property type="entry name" value="CRAL-TRIO_dom_sf"/>
</dbReference>
<feature type="domain" description="CRAL-TRIO" evidence="2">
    <location>
        <begin position="99"/>
        <end position="260"/>
    </location>
</feature>
<dbReference type="InParanoid" id="A0A2R5G6P7"/>
<dbReference type="CDD" id="cd00170">
    <property type="entry name" value="SEC14"/>
    <property type="match status" value="1"/>
</dbReference>
<keyword evidence="4" id="KW-1185">Reference proteome</keyword>
<name>A0A2R5G6P7_9STRA</name>
<feature type="compositionally biased region" description="Low complexity" evidence="1">
    <location>
        <begin position="1"/>
        <end position="13"/>
    </location>
</feature>
<dbReference type="InterPro" id="IPR001251">
    <property type="entry name" value="CRAL-TRIO_dom"/>
</dbReference>
<dbReference type="SUPFAM" id="SSF46938">
    <property type="entry name" value="CRAL/TRIO N-terminal domain"/>
    <property type="match status" value="1"/>
</dbReference>
<dbReference type="InterPro" id="IPR036273">
    <property type="entry name" value="CRAL/TRIO_N_dom_sf"/>
</dbReference>
<feature type="region of interest" description="Disordered" evidence="1">
    <location>
        <begin position="1"/>
        <end position="24"/>
    </location>
</feature>
<feature type="compositionally biased region" description="Low complexity" evidence="1">
    <location>
        <begin position="324"/>
        <end position="342"/>
    </location>
</feature>
<dbReference type="Proteomes" id="UP000241890">
    <property type="component" value="Unassembled WGS sequence"/>
</dbReference>
<dbReference type="PANTHER" id="PTHR45824">
    <property type="entry name" value="GH16843P"/>
    <property type="match status" value="1"/>
</dbReference>
<comment type="caution">
    <text evidence="3">The sequence shown here is derived from an EMBL/GenBank/DDBJ whole genome shotgun (WGS) entry which is preliminary data.</text>
</comment>
<dbReference type="PROSITE" id="PS50191">
    <property type="entry name" value="CRAL_TRIO"/>
    <property type="match status" value="1"/>
</dbReference>
<gene>
    <name evidence="3" type="ORF">FCC1311_034861</name>
</gene>
<accession>A0A2R5G6P7</accession>
<evidence type="ECO:0000313" key="4">
    <source>
        <dbReference type="Proteomes" id="UP000241890"/>
    </source>
</evidence>
<evidence type="ECO:0000256" key="1">
    <source>
        <dbReference type="SAM" id="MobiDB-lite"/>
    </source>
</evidence>
<dbReference type="SMART" id="SM00516">
    <property type="entry name" value="SEC14"/>
    <property type="match status" value="1"/>
</dbReference>
<feature type="region of interest" description="Disordered" evidence="1">
    <location>
        <begin position="286"/>
        <end position="365"/>
    </location>
</feature>
<reference evidence="3 4" key="1">
    <citation type="submission" date="2017-12" db="EMBL/GenBank/DDBJ databases">
        <title>Sequencing, de novo assembly and annotation of complete genome of a new Thraustochytrid species, strain FCC1311.</title>
        <authorList>
            <person name="Sedici K."/>
            <person name="Godart F."/>
            <person name="Aiese Cigliano R."/>
            <person name="Sanseverino W."/>
            <person name="Barakat M."/>
            <person name="Ortet P."/>
            <person name="Marechal E."/>
            <person name="Cagnac O."/>
            <person name="Amato A."/>
        </authorList>
    </citation>
    <scope>NUCLEOTIDE SEQUENCE [LARGE SCALE GENOMIC DNA]</scope>
</reference>
<dbReference type="EMBL" id="BEYU01000022">
    <property type="protein sequence ID" value="GBG26727.1"/>
    <property type="molecule type" value="Genomic_DNA"/>
</dbReference>
<dbReference type="SUPFAM" id="SSF52087">
    <property type="entry name" value="CRAL/TRIO domain"/>
    <property type="match status" value="1"/>
</dbReference>
<dbReference type="GO" id="GO:0008526">
    <property type="term" value="F:phosphatidylinositol transfer activity"/>
    <property type="evidence" value="ECO:0007669"/>
    <property type="project" value="TreeGrafter"/>
</dbReference>
<dbReference type="Pfam" id="PF00650">
    <property type="entry name" value="CRAL_TRIO"/>
    <property type="match status" value="1"/>
</dbReference>
<evidence type="ECO:0000313" key="3">
    <source>
        <dbReference type="EMBL" id="GBG26727.1"/>
    </source>
</evidence>
<dbReference type="Gene3D" id="1.10.8.20">
    <property type="entry name" value="N-terminal domain of phosphatidylinositol transfer protein sec14p"/>
    <property type="match status" value="1"/>
</dbReference>
<dbReference type="InterPro" id="IPR052578">
    <property type="entry name" value="PI_Transfer_CRAL-TRIO"/>
</dbReference>
<dbReference type="PANTHER" id="PTHR45824:SF29">
    <property type="entry name" value="GH16843P"/>
    <property type="match status" value="1"/>
</dbReference>
<sequence>MAPAAANDAVPVPTDTVERSTEEQVASLTAKERSAFDELKKEYVANKANTYKNQEFGDYMLLRFLRSSPGPTKFNTRTAQKVMKNFAAWSKKIKLDELNVAMVRKQLETGVLSIPGTRSKEGHLYLFMKPALFFPKRDSLDELMRGLVYLLECMTEIEQCCTDGIAVMCDMTSWTFSNFGIRYAKTYFDTMQGRFPMRVRQFLIVNPPSWFGTIWKIIRGMMSTEFANKVKMPKKRDVGDFVQDPKMLPQEFGGPIVVSDSLQAFMAHRAKVEGVSLDDASHHVAAPSMAASSVPSTSTAEPEAECAQTADDANEDLDNVGTDAQVAAAEASAQAEIEAATQDPAKTKTSVEAPGKASQVSTSTA</sequence>
<protein>
    <submittedName>
        <fullName evidence="3">Alpha-tocopherol transfer protein-like</fullName>
    </submittedName>
</protein>
<dbReference type="Gene3D" id="3.40.525.10">
    <property type="entry name" value="CRAL-TRIO lipid binding domain"/>
    <property type="match status" value="1"/>
</dbReference>
<feature type="compositionally biased region" description="Low complexity" evidence="1">
    <location>
        <begin position="286"/>
        <end position="300"/>
    </location>
</feature>
<organism evidence="3 4">
    <name type="scientific">Hondaea fermentalgiana</name>
    <dbReference type="NCBI Taxonomy" id="2315210"/>
    <lineage>
        <taxon>Eukaryota</taxon>
        <taxon>Sar</taxon>
        <taxon>Stramenopiles</taxon>
        <taxon>Bigyra</taxon>
        <taxon>Labyrinthulomycetes</taxon>
        <taxon>Thraustochytrida</taxon>
        <taxon>Thraustochytriidae</taxon>
        <taxon>Hondaea</taxon>
    </lineage>
</organism>
<dbReference type="OrthoDB" id="1434354at2759"/>
<proteinExistence type="predicted"/>